<gene>
    <name evidence="6" type="primary">rhaD</name>
    <name evidence="9" type="ORF">IV38_GL002036</name>
    <name evidence="10" type="ORF">IV40_GL001993</name>
</gene>
<protein>
    <recommendedName>
        <fullName evidence="6 7">Rhamnulose-1-phosphate aldolase</fullName>
        <ecNumber evidence="6 7">4.1.2.19</ecNumber>
    </recommendedName>
</protein>
<evidence type="ECO:0000256" key="2">
    <source>
        <dbReference type="ARBA" id="ARBA00022723"/>
    </source>
</evidence>
<comment type="caution">
    <text evidence="9">The sequence shown here is derived from an EMBL/GenBank/DDBJ whole genome shotgun (WGS) entry which is preliminary data.</text>
</comment>
<dbReference type="HAMAP" id="MF_00770">
    <property type="entry name" value="RhaD"/>
    <property type="match status" value="1"/>
</dbReference>
<dbReference type="GO" id="GO:0005829">
    <property type="term" value="C:cytosol"/>
    <property type="evidence" value="ECO:0007669"/>
    <property type="project" value="TreeGrafter"/>
</dbReference>
<dbReference type="UniPathway" id="UPA00541">
    <property type="reaction ID" value="UER00603"/>
</dbReference>
<dbReference type="EMBL" id="JQAT01000007">
    <property type="protein sequence ID" value="KRN27580.1"/>
    <property type="molecule type" value="Genomic_DNA"/>
</dbReference>
<evidence type="ECO:0000256" key="5">
    <source>
        <dbReference type="ARBA" id="ARBA00023308"/>
    </source>
</evidence>
<feature type="binding site" evidence="6">
    <location>
        <position position="141"/>
    </location>
    <ligand>
        <name>Zn(2+)</name>
        <dbReference type="ChEBI" id="CHEBI:29105"/>
    </ligand>
</feature>
<dbReference type="Proteomes" id="UP000051645">
    <property type="component" value="Unassembled WGS sequence"/>
</dbReference>
<keyword evidence="11" id="KW-1185">Reference proteome</keyword>
<dbReference type="Proteomes" id="UP000051751">
    <property type="component" value="Unassembled WGS sequence"/>
</dbReference>
<evidence type="ECO:0000313" key="12">
    <source>
        <dbReference type="Proteomes" id="UP000051751"/>
    </source>
</evidence>
<dbReference type="InterPro" id="IPR050197">
    <property type="entry name" value="Aldolase_class_II_sugar_metab"/>
</dbReference>
<evidence type="ECO:0000256" key="4">
    <source>
        <dbReference type="ARBA" id="ARBA00023239"/>
    </source>
</evidence>
<evidence type="ECO:0000313" key="9">
    <source>
        <dbReference type="EMBL" id="KRN27580.1"/>
    </source>
</evidence>
<dbReference type="GO" id="GO:0019323">
    <property type="term" value="P:pentose catabolic process"/>
    <property type="evidence" value="ECO:0007669"/>
    <property type="project" value="TreeGrafter"/>
</dbReference>
<name>A0A0R2FRB4_9LACO</name>
<dbReference type="RefSeq" id="WP_057770970.1">
    <property type="nucleotide sequence ID" value="NZ_JQAT01000007.1"/>
</dbReference>
<organism evidence="9 12">
    <name type="scientific">Lactobacillus selangorensis</name>
    <dbReference type="NCBI Taxonomy" id="81857"/>
    <lineage>
        <taxon>Bacteria</taxon>
        <taxon>Bacillati</taxon>
        <taxon>Bacillota</taxon>
        <taxon>Bacilli</taxon>
        <taxon>Lactobacillales</taxon>
        <taxon>Lactobacillaceae</taxon>
        <taxon>Lactobacillus</taxon>
    </lineage>
</organism>
<comment type="subcellular location">
    <subcellularLocation>
        <location evidence="6">Cytoplasm</location>
    </subcellularLocation>
</comment>
<comment type="catalytic activity">
    <reaction evidence="6">
        <text>L-rhamnulose 1-phosphate = (S)-lactaldehyde + dihydroxyacetone phosphate</text>
        <dbReference type="Rhea" id="RHEA:19689"/>
        <dbReference type="ChEBI" id="CHEBI:18041"/>
        <dbReference type="ChEBI" id="CHEBI:57642"/>
        <dbReference type="ChEBI" id="CHEBI:58313"/>
        <dbReference type="EC" id="4.1.2.19"/>
    </reaction>
</comment>
<evidence type="ECO:0000256" key="3">
    <source>
        <dbReference type="ARBA" id="ARBA00022833"/>
    </source>
</evidence>
<feature type="binding site" evidence="6">
    <location>
        <position position="139"/>
    </location>
    <ligand>
        <name>Zn(2+)</name>
        <dbReference type="ChEBI" id="CHEBI:29105"/>
    </ligand>
</feature>
<dbReference type="SMART" id="SM01007">
    <property type="entry name" value="Aldolase_II"/>
    <property type="match status" value="1"/>
</dbReference>
<accession>A0A0R2FRB4</accession>
<dbReference type="AlphaFoldDB" id="A0A0R2FRB4"/>
<dbReference type="Gene3D" id="3.40.225.10">
    <property type="entry name" value="Class II aldolase/adducin N-terminal domain"/>
    <property type="match status" value="1"/>
</dbReference>
<dbReference type="EMBL" id="JQAZ01000008">
    <property type="protein sequence ID" value="KRN30147.1"/>
    <property type="molecule type" value="Genomic_DNA"/>
</dbReference>
<keyword evidence="5 6" id="KW-0684">Rhamnose metabolism</keyword>
<comment type="function">
    <text evidence="6">Catalyzes the reversible cleavage of L-rhamnulose-1-phosphate to dihydroxyacetone phosphate (DHAP) and L-lactaldehyde.</text>
</comment>
<evidence type="ECO:0000259" key="8">
    <source>
        <dbReference type="SMART" id="SM01007"/>
    </source>
</evidence>
<keyword evidence="1 6" id="KW-0963">Cytoplasm</keyword>
<keyword evidence="3 6" id="KW-0862">Zinc</keyword>
<sequence length="276" mass="31108">MTKFIDSEFVKGLGDVTTNLYQHGWDERNGGNVSYRIMDDEVAQFEDTGKVLRNIPIDFDATKLAGQYFLVTGTGRYFKNIKNFPERDTGLVRIADNGTSVDLMWGFNDGGEPTSEFPSHLMSHIARQAVDKDQRIIMHCHPTNIVAMTFTQPLDSKSFTRTIWKMHPEGIVVIPEGLAVIPYMCPGTVQIGETTAQQMERFRTVIWPHHGVFAAGDSLDETLGIIETIEKSALIFTTIQAQGGKMINCITDDDLRDLVDRFDLPANREFLYIKKP</sequence>
<keyword evidence="2 6" id="KW-0479">Metal-binding</keyword>
<dbReference type="GO" id="GO:0019301">
    <property type="term" value="P:rhamnose catabolic process"/>
    <property type="evidence" value="ECO:0007669"/>
    <property type="project" value="UniProtKB-UniRule"/>
</dbReference>
<evidence type="ECO:0000313" key="10">
    <source>
        <dbReference type="EMBL" id="KRN30147.1"/>
    </source>
</evidence>
<dbReference type="GO" id="GO:0046872">
    <property type="term" value="F:metal ion binding"/>
    <property type="evidence" value="ECO:0007669"/>
    <property type="project" value="UniProtKB-KW"/>
</dbReference>
<dbReference type="OrthoDB" id="9784634at2"/>
<keyword evidence="4 6" id="KW-0456">Lyase</keyword>
<dbReference type="PANTHER" id="PTHR22789:SF0">
    <property type="entry name" value="3-OXO-TETRONATE 4-PHOSPHATE DECARBOXYLASE-RELATED"/>
    <property type="match status" value="1"/>
</dbReference>
<comment type="cofactor">
    <cofactor evidence="6">
        <name>Zn(2+)</name>
        <dbReference type="ChEBI" id="CHEBI:29105"/>
    </cofactor>
    <text evidence="6">Binds 1 zinc ion per subunit.</text>
</comment>
<dbReference type="PANTHER" id="PTHR22789">
    <property type="entry name" value="FUCULOSE PHOSPHATE ALDOLASE"/>
    <property type="match status" value="1"/>
</dbReference>
<dbReference type="PATRIC" id="fig|81857.3.peg.2077"/>
<evidence type="ECO:0000313" key="11">
    <source>
        <dbReference type="Proteomes" id="UP000051645"/>
    </source>
</evidence>
<dbReference type="SUPFAM" id="SSF53639">
    <property type="entry name" value="AraD/HMP-PK domain-like"/>
    <property type="match status" value="1"/>
</dbReference>
<dbReference type="NCBIfam" id="TIGR02624">
    <property type="entry name" value="rhamnu_1P_ald"/>
    <property type="match status" value="1"/>
</dbReference>
<comment type="similarity">
    <text evidence="6">Belongs to the aldolase class II family. RhaD subfamily.</text>
</comment>
<dbReference type="GO" id="GO:0008994">
    <property type="term" value="F:rhamnulose-1-phosphate aldolase activity"/>
    <property type="evidence" value="ECO:0007669"/>
    <property type="project" value="UniProtKB-UniRule"/>
</dbReference>
<evidence type="ECO:0000256" key="1">
    <source>
        <dbReference type="ARBA" id="ARBA00022490"/>
    </source>
</evidence>
<dbReference type="InterPro" id="IPR036409">
    <property type="entry name" value="Aldolase_II/adducin_N_sf"/>
</dbReference>
<feature type="binding site" evidence="6">
    <location>
        <position position="210"/>
    </location>
    <ligand>
        <name>Zn(2+)</name>
        <dbReference type="ChEBI" id="CHEBI:29105"/>
    </ligand>
</feature>
<evidence type="ECO:0000256" key="6">
    <source>
        <dbReference type="HAMAP-Rule" id="MF_00770"/>
    </source>
</evidence>
<feature type="active site" evidence="6">
    <location>
        <position position="116"/>
    </location>
</feature>
<dbReference type="Pfam" id="PF00596">
    <property type="entry name" value="Aldolase_II"/>
    <property type="match status" value="1"/>
</dbReference>
<dbReference type="STRING" id="81857.IV38_GL002036"/>
<dbReference type="NCBIfam" id="NF002963">
    <property type="entry name" value="PRK03634.1"/>
    <property type="match status" value="1"/>
</dbReference>
<dbReference type="InterPro" id="IPR013447">
    <property type="entry name" value="Rhamnulose-1-P_Aldolase"/>
</dbReference>
<dbReference type="EC" id="4.1.2.19" evidence="6 7"/>
<comment type="pathway">
    <text evidence="6">Carbohydrate degradation; L-rhamnose degradation; glycerone phosphate from L-rhamnose: step 3/3.</text>
</comment>
<dbReference type="InterPro" id="IPR001303">
    <property type="entry name" value="Aldolase_II/adducin_N"/>
</dbReference>
<feature type="domain" description="Class II aldolase/adducin N-terminal" evidence="8">
    <location>
        <begin position="11"/>
        <end position="237"/>
    </location>
</feature>
<reference evidence="11 12" key="1">
    <citation type="journal article" date="2015" name="Genome Announc.">
        <title>Expanding the biotechnology potential of lactobacilli through comparative genomics of 213 strains and associated genera.</title>
        <authorList>
            <person name="Sun Z."/>
            <person name="Harris H.M."/>
            <person name="McCann A."/>
            <person name="Guo C."/>
            <person name="Argimon S."/>
            <person name="Zhang W."/>
            <person name="Yang X."/>
            <person name="Jeffery I.B."/>
            <person name="Cooney J.C."/>
            <person name="Kagawa T.F."/>
            <person name="Liu W."/>
            <person name="Song Y."/>
            <person name="Salvetti E."/>
            <person name="Wrobel A."/>
            <person name="Rasinkangas P."/>
            <person name="Parkhill J."/>
            <person name="Rea M.C."/>
            <person name="O'Sullivan O."/>
            <person name="Ritari J."/>
            <person name="Douillard F.P."/>
            <person name="Paul Ross R."/>
            <person name="Yang R."/>
            <person name="Briner A.E."/>
            <person name="Felis G.E."/>
            <person name="de Vos W.M."/>
            <person name="Barrangou R."/>
            <person name="Klaenhammer T.R."/>
            <person name="Caufield P.W."/>
            <person name="Cui Y."/>
            <person name="Zhang H."/>
            <person name="O'Toole P.W."/>
        </authorList>
    </citation>
    <scope>NUCLEOTIDE SEQUENCE [LARGE SCALE GENOMIC DNA]</scope>
    <source>
        <strain evidence="9 12">ATCC BAA-66</strain>
        <strain evidence="10 11">DSM 13344</strain>
    </source>
</reference>
<evidence type="ECO:0000256" key="7">
    <source>
        <dbReference type="NCBIfam" id="TIGR02624"/>
    </source>
</evidence>
<proteinExistence type="inferred from homology"/>